<feature type="domain" description="DUF4954" evidence="1">
    <location>
        <begin position="3"/>
        <end position="436"/>
    </location>
</feature>
<dbReference type="Proteomes" id="UP000029538">
    <property type="component" value="Unassembled WGS sequence"/>
</dbReference>
<evidence type="ECO:0000259" key="2">
    <source>
        <dbReference type="Pfam" id="PF20683"/>
    </source>
</evidence>
<dbReference type="Pfam" id="PF16314">
    <property type="entry name" value="DUF4954"/>
    <property type="match status" value="1"/>
</dbReference>
<dbReference type="Pfam" id="PF20683">
    <property type="entry name" value="DUF6819"/>
    <property type="match status" value="1"/>
</dbReference>
<evidence type="ECO:0008006" key="5">
    <source>
        <dbReference type="Google" id="ProtNLM"/>
    </source>
</evidence>
<dbReference type="RefSeq" id="WP_036884396.1">
    <property type="nucleotide sequence ID" value="NZ_JRNR01000107.1"/>
</dbReference>
<reference evidence="3 4" key="1">
    <citation type="submission" date="2014-07" db="EMBL/GenBank/DDBJ databases">
        <authorList>
            <person name="McCorrison J."/>
            <person name="Sanka R."/>
            <person name="Torralba M."/>
            <person name="Gillis M."/>
            <person name="Haft D.H."/>
            <person name="Methe B."/>
            <person name="Sutton G."/>
            <person name="Nelson K.E."/>
        </authorList>
    </citation>
    <scope>NUCLEOTIDE SEQUENCE [LARGE SCALE GENOMIC DNA]</scope>
    <source>
        <strain evidence="3 4">DNF00882</strain>
    </source>
</reference>
<gene>
    <name evidence="3" type="ORF">HMPREF0654_09795</name>
</gene>
<name>A0A096CQK4_9BACT</name>
<dbReference type="InterPro" id="IPR049208">
    <property type="entry name" value="DUF6819"/>
</dbReference>
<accession>A0A096CQK4</accession>
<dbReference type="InterPro" id="IPR032533">
    <property type="entry name" value="DUF4954"/>
</dbReference>
<evidence type="ECO:0000313" key="4">
    <source>
        <dbReference type="Proteomes" id="UP000029538"/>
    </source>
</evidence>
<evidence type="ECO:0000259" key="1">
    <source>
        <dbReference type="Pfam" id="PF16314"/>
    </source>
</evidence>
<proteinExistence type="predicted"/>
<dbReference type="EMBL" id="JRNR01000107">
    <property type="protein sequence ID" value="KGF47629.1"/>
    <property type="molecule type" value="Genomic_DNA"/>
</dbReference>
<feature type="domain" description="DUF6819" evidence="2">
    <location>
        <begin position="487"/>
        <end position="594"/>
    </location>
</feature>
<evidence type="ECO:0000313" key="3">
    <source>
        <dbReference type="EMBL" id="KGF47629.1"/>
    </source>
</evidence>
<dbReference type="AlphaFoldDB" id="A0A096CQK4"/>
<dbReference type="SUPFAM" id="SSF51161">
    <property type="entry name" value="Trimeric LpxA-like enzymes"/>
    <property type="match status" value="1"/>
</dbReference>
<organism evidence="3 4">
    <name type="scientific">Prevotella disiens DNF00882</name>
    <dbReference type="NCBI Taxonomy" id="1401075"/>
    <lineage>
        <taxon>Bacteria</taxon>
        <taxon>Pseudomonadati</taxon>
        <taxon>Bacteroidota</taxon>
        <taxon>Bacteroidia</taxon>
        <taxon>Bacteroidales</taxon>
        <taxon>Prevotellaceae</taxon>
        <taxon>Prevotella</taxon>
    </lineage>
</organism>
<dbReference type="Gene3D" id="2.160.10.10">
    <property type="entry name" value="Hexapeptide repeat proteins"/>
    <property type="match status" value="1"/>
</dbReference>
<dbReference type="InterPro" id="IPR011004">
    <property type="entry name" value="Trimer_LpxA-like_sf"/>
</dbReference>
<comment type="caution">
    <text evidence="3">The sequence shown here is derived from an EMBL/GenBank/DDBJ whole genome shotgun (WGS) entry which is preliminary data.</text>
</comment>
<sequence>MMYRPLTEDEIIILENNNCWAEDWDRIEVAEEGFQPKFLHRVLFYGDIRLGTFEKEIEVSKGFFKHSGINDATLRNVCIGDNCLIEKIGNYINNYSIGNDCLIANVSVIETTEGATYGQGNVISVLNEAGDGNIIMFPELNSQFAALMVKHAHDKDLRNAIRRLAAEEITRLIPDVSTIGNGVKIVNTKEISNTIIHDDCEIAGASRLSDCTILSSQHANVFIGTGVICENSIISEGSSIINSTKIQDCFIGETCQISNGFTASQSVFFANSYMANGEACATFCGPFTASHHKSSLLIGGMYSFYNAGSATNFSNHAYKMGPLHYGTLERGCKTASGSHIVMPANIGAFSVCFGKIMNHPNTQSLPFSYLMAYSDTNYLIPGRNIGTVGLYRDIKKWPKRDLRPLNAQKSIINFNWLSPFTVGEIWKGKQILENLKAISGENATSYNYQGYVIKASSLSKGILYYDIALSLYMGKMLQQANNLDLNMELNASEEIEEWSDLAGLLLPIAEENDLVEAIKNGDLETIEDVNDRFKAINESYKEREWQWAKNLIHHYYNINELTETDKTIIESNYNRAKNLWVEEINKDAKKEFEMGDVDEEVFNDFVNKLQNELENN</sequence>
<protein>
    <recommendedName>
        <fullName evidence="5">DUF4954 domain-containing protein</fullName>
    </recommendedName>
</protein>